<evidence type="ECO:0000256" key="2">
    <source>
        <dbReference type="ARBA" id="ARBA00022737"/>
    </source>
</evidence>
<feature type="compositionally biased region" description="Basic residues" evidence="4">
    <location>
        <begin position="107"/>
        <end position="124"/>
    </location>
</feature>
<evidence type="ECO:0000313" key="8">
    <source>
        <dbReference type="RefSeq" id="XP_015269605.1"/>
    </source>
</evidence>
<evidence type="ECO:0000259" key="5">
    <source>
        <dbReference type="PROSITE" id="PS50222"/>
    </source>
</evidence>
<keyword evidence="3" id="KW-0106">Calcium</keyword>
<dbReference type="SUPFAM" id="SSF47473">
    <property type="entry name" value="EF-hand"/>
    <property type="match status" value="1"/>
</dbReference>
<gene>
    <name evidence="7 8" type="primary">LOC107112910</name>
</gene>
<proteinExistence type="predicted"/>
<dbReference type="InterPro" id="IPR011992">
    <property type="entry name" value="EF-hand-dom_pair"/>
</dbReference>
<evidence type="ECO:0000313" key="7">
    <source>
        <dbReference type="RefSeq" id="XP_015269604.1"/>
    </source>
</evidence>
<evidence type="ECO:0000256" key="3">
    <source>
        <dbReference type="ARBA" id="ARBA00022837"/>
    </source>
</evidence>
<sequence>MKTKMEQAMECVVNVYHQYCILDPVDDYLHPKEFQKLMKEQAQPFLKNTMPPSDDQNSYIEKLFQQADKDKNGYLKFTEWLYVIGKTLNEAHERSHNLDDDDSKTPGHGHGHSHGPGHGHGHSH</sequence>
<dbReference type="PANTHER" id="PTHR11639:SF77">
    <property type="entry name" value="PROTEIN S100-A12"/>
    <property type="match status" value="1"/>
</dbReference>
<dbReference type="CDD" id="cd00213">
    <property type="entry name" value="S-100"/>
    <property type="match status" value="1"/>
</dbReference>
<dbReference type="Gene3D" id="1.10.238.10">
    <property type="entry name" value="EF-hand"/>
    <property type="match status" value="1"/>
</dbReference>
<evidence type="ECO:0000256" key="4">
    <source>
        <dbReference type="SAM" id="MobiDB-lite"/>
    </source>
</evidence>
<dbReference type="PROSITE" id="PS50222">
    <property type="entry name" value="EF_HAND_2"/>
    <property type="match status" value="1"/>
</dbReference>
<protein>
    <submittedName>
        <fullName evidence="7 8">Protein S100-A12-like</fullName>
    </submittedName>
</protein>
<accession>A0ABM1K7B8</accession>
<reference evidence="7 8" key="1">
    <citation type="submission" date="2025-05" db="UniProtKB">
        <authorList>
            <consortium name="RefSeq"/>
        </authorList>
    </citation>
    <scope>IDENTIFICATION</scope>
</reference>
<evidence type="ECO:0000313" key="6">
    <source>
        <dbReference type="Proteomes" id="UP000694871"/>
    </source>
</evidence>
<feature type="region of interest" description="Disordered" evidence="4">
    <location>
        <begin position="92"/>
        <end position="124"/>
    </location>
</feature>
<dbReference type="Proteomes" id="UP000694871">
    <property type="component" value="Unplaced"/>
</dbReference>
<dbReference type="RefSeq" id="XP_015269604.1">
    <property type="nucleotide sequence ID" value="XM_015414118.1"/>
</dbReference>
<feature type="domain" description="EF-hand" evidence="5">
    <location>
        <begin position="55"/>
        <end position="90"/>
    </location>
</feature>
<name>A0ABM1K7B8_GEKJA</name>
<dbReference type="InterPro" id="IPR013787">
    <property type="entry name" value="S100_Ca-bd_sub"/>
</dbReference>
<evidence type="ECO:0000256" key="1">
    <source>
        <dbReference type="ARBA" id="ARBA00022723"/>
    </source>
</evidence>
<dbReference type="PANTHER" id="PTHR11639">
    <property type="entry name" value="S100 CALCIUM-BINDING PROTEIN"/>
    <property type="match status" value="1"/>
</dbReference>
<keyword evidence="6" id="KW-1185">Reference proteome</keyword>
<dbReference type="GeneID" id="107112910"/>
<organism evidence="6 8">
    <name type="scientific">Gekko japonicus</name>
    <name type="common">Schlegel's Japanese gecko</name>
    <dbReference type="NCBI Taxonomy" id="146911"/>
    <lineage>
        <taxon>Eukaryota</taxon>
        <taxon>Metazoa</taxon>
        <taxon>Chordata</taxon>
        <taxon>Craniata</taxon>
        <taxon>Vertebrata</taxon>
        <taxon>Euteleostomi</taxon>
        <taxon>Lepidosauria</taxon>
        <taxon>Squamata</taxon>
        <taxon>Bifurcata</taxon>
        <taxon>Gekkota</taxon>
        <taxon>Gekkonidae</taxon>
        <taxon>Gekkoninae</taxon>
        <taxon>Gekko</taxon>
    </lineage>
</organism>
<keyword evidence="1" id="KW-0479">Metal-binding</keyword>
<dbReference type="RefSeq" id="XP_015269605.1">
    <property type="nucleotide sequence ID" value="XM_015414119.1"/>
</dbReference>
<keyword evidence="2" id="KW-0677">Repeat</keyword>
<dbReference type="InterPro" id="IPR034325">
    <property type="entry name" value="S-100_dom"/>
</dbReference>
<dbReference type="SMART" id="SM01394">
    <property type="entry name" value="S_100"/>
    <property type="match status" value="1"/>
</dbReference>
<dbReference type="InterPro" id="IPR002048">
    <property type="entry name" value="EF_hand_dom"/>
</dbReference>
<dbReference type="Pfam" id="PF01023">
    <property type="entry name" value="S_100"/>
    <property type="match status" value="1"/>
</dbReference>